<comment type="caution">
    <text evidence="1">The sequence shown here is derived from an EMBL/GenBank/DDBJ whole genome shotgun (WGS) entry which is preliminary data.</text>
</comment>
<accession>A0ABW3TDU1</accession>
<evidence type="ECO:0000313" key="2">
    <source>
        <dbReference type="Proteomes" id="UP001597151"/>
    </source>
</evidence>
<dbReference type="Gene3D" id="3.40.50.720">
    <property type="entry name" value="NAD(P)-binding Rossmann-like Domain"/>
    <property type="match status" value="1"/>
</dbReference>
<dbReference type="InterPro" id="IPR051604">
    <property type="entry name" value="Ergot_Alk_Oxidoreductase"/>
</dbReference>
<name>A0ABW3TDU1_9RHOB</name>
<dbReference type="EMBL" id="JBHTKR010000003">
    <property type="protein sequence ID" value="MFD1194732.1"/>
    <property type="molecule type" value="Genomic_DNA"/>
</dbReference>
<dbReference type="SUPFAM" id="SSF51735">
    <property type="entry name" value="NAD(P)-binding Rossmann-fold domains"/>
    <property type="match status" value="1"/>
</dbReference>
<proteinExistence type="predicted"/>
<dbReference type="PANTHER" id="PTHR43162">
    <property type="match status" value="1"/>
</dbReference>
<protein>
    <submittedName>
        <fullName evidence="1">NmrA family transcriptional regulator</fullName>
    </submittedName>
</protein>
<evidence type="ECO:0000313" key="1">
    <source>
        <dbReference type="EMBL" id="MFD1194732.1"/>
    </source>
</evidence>
<dbReference type="RefSeq" id="WP_380790586.1">
    <property type="nucleotide sequence ID" value="NZ_JBHTKR010000003.1"/>
</dbReference>
<dbReference type="Gene3D" id="3.90.25.10">
    <property type="entry name" value="UDP-galactose 4-epimerase, domain 1"/>
    <property type="match status" value="1"/>
</dbReference>
<dbReference type="InterPro" id="IPR036291">
    <property type="entry name" value="NAD(P)-bd_dom_sf"/>
</dbReference>
<sequence>MNDQSILVIGATGKTGSRVANRLEVLGYPVRRGSRSSATPFDWEAPETWAPALRGARAAYVTYFPDLAFPGAVEKLESLCETARDVSVEHLVLLSGRGEHNARLGEEVLRNSGVDATIIRAAWFAQNFSEGYLRDPVLAGVLPMPGGDVAEPIIDIDDIADVAVAALTQEGHKGELYEVTGPRLMSFADMAAELSQATGREIRHIPITFEDFHQNIAQAGGTFVADVFTAIARETLDGRNAQTTDGVMRALGRPPRDFKDFAKATARSGAWTSTDSLSHEGTMA</sequence>
<keyword evidence="2" id="KW-1185">Reference proteome</keyword>
<gene>
    <name evidence="1" type="ORF">ACFQ3C_08615</name>
</gene>
<organism evidence="1 2">
    <name type="scientific">Seohaeicola saemankumensis</name>
    <dbReference type="NCBI Taxonomy" id="481181"/>
    <lineage>
        <taxon>Bacteria</taxon>
        <taxon>Pseudomonadati</taxon>
        <taxon>Pseudomonadota</taxon>
        <taxon>Alphaproteobacteria</taxon>
        <taxon>Rhodobacterales</taxon>
        <taxon>Roseobacteraceae</taxon>
        <taxon>Seohaeicola</taxon>
    </lineage>
</organism>
<reference evidence="2" key="1">
    <citation type="journal article" date="2019" name="Int. J. Syst. Evol. Microbiol.">
        <title>The Global Catalogue of Microorganisms (GCM) 10K type strain sequencing project: providing services to taxonomists for standard genome sequencing and annotation.</title>
        <authorList>
            <consortium name="The Broad Institute Genomics Platform"/>
            <consortium name="The Broad Institute Genome Sequencing Center for Infectious Disease"/>
            <person name="Wu L."/>
            <person name="Ma J."/>
        </authorList>
    </citation>
    <scope>NUCLEOTIDE SEQUENCE [LARGE SCALE GENOMIC DNA]</scope>
    <source>
        <strain evidence="2">CCUG 55328</strain>
    </source>
</reference>
<dbReference type="Proteomes" id="UP001597151">
    <property type="component" value="Unassembled WGS sequence"/>
</dbReference>
<dbReference type="PANTHER" id="PTHR43162:SF1">
    <property type="entry name" value="PRESTALK A DIFFERENTIATION PROTEIN A"/>
    <property type="match status" value="1"/>
</dbReference>